<dbReference type="AlphaFoldDB" id="A0A7C4TBE1"/>
<gene>
    <name evidence="1" type="ORF">ENV60_03490</name>
</gene>
<dbReference type="Pfam" id="PF08843">
    <property type="entry name" value="AbiEii"/>
    <property type="match status" value="1"/>
</dbReference>
<accession>A0A7C4TBE1</accession>
<reference evidence="1" key="1">
    <citation type="journal article" date="2020" name="mSystems">
        <title>Genome- and Community-Level Interaction Insights into Carbon Utilization and Element Cycling Functions of Hydrothermarchaeota in Hydrothermal Sediment.</title>
        <authorList>
            <person name="Zhou Z."/>
            <person name="Liu Y."/>
            <person name="Xu W."/>
            <person name="Pan J."/>
            <person name="Luo Z.H."/>
            <person name="Li M."/>
        </authorList>
    </citation>
    <scope>NUCLEOTIDE SEQUENCE [LARGE SCALE GENOMIC DNA]</scope>
    <source>
        <strain evidence="1">SpSt-774</strain>
    </source>
</reference>
<dbReference type="InterPro" id="IPR014942">
    <property type="entry name" value="AbiEii"/>
</dbReference>
<comment type="caution">
    <text evidence="1">The sequence shown here is derived from an EMBL/GenBank/DDBJ whole genome shotgun (WGS) entry which is preliminary data.</text>
</comment>
<proteinExistence type="predicted"/>
<sequence length="215" mass="25131">MSRLSLILLPKKNREVLRIVARTLGPGARLSGGTALMLQIRHRRSYDLDFFFPKSLSVTHLERKLMDTLGRDLRLLYTSSDQINMEWQDIRISLISFPFPPLTKIHHLGNINITDLRDIASEKVYAIGRREEWRDYADLYAILKNGIITLKQVIKDCEKRFGNGFSSRLLLNQLSAVDKIEIQKLDWLKKTPESKEIFQFFKKVVKDYLQEHCQV</sequence>
<organism evidence="1">
    <name type="scientific">candidate division WOR-3 bacterium</name>
    <dbReference type="NCBI Taxonomy" id="2052148"/>
    <lineage>
        <taxon>Bacteria</taxon>
        <taxon>Bacteria division WOR-3</taxon>
    </lineage>
</organism>
<protein>
    <recommendedName>
        <fullName evidence="2">Nucleotidyl transferase AbiEii/AbiGii toxin family protein</fullName>
    </recommendedName>
</protein>
<name>A0A7C4TBE1_UNCW3</name>
<evidence type="ECO:0008006" key="2">
    <source>
        <dbReference type="Google" id="ProtNLM"/>
    </source>
</evidence>
<dbReference type="EMBL" id="DTGZ01000067">
    <property type="protein sequence ID" value="HGV97344.1"/>
    <property type="molecule type" value="Genomic_DNA"/>
</dbReference>
<evidence type="ECO:0000313" key="1">
    <source>
        <dbReference type="EMBL" id="HGV97344.1"/>
    </source>
</evidence>